<reference evidence="2" key="1">
    <citation type="journal article" date="2013" name="Nat. Biotechnol.">
        <title>Chinese hamster genome sequenced from sorted chromosomes.</title>
        <authorList>
            <person name="Brinkrolf K."/>
            <person name="Rupp O."/>
            <person name="Laux H."/>
            <person name="Kollin F."/>
            <person name="Ernst W."/>
            <person name="Linke B."/>
            <person name="Kofler R."/>
            <person name="Romand S."/>
            <person name="Hesse F."/>
            <person name="Budach W.E."/>
            <person name="Galosy S."/>
            <person name="Muller D."/>
            <person name="Noll T."/>
            <person name="Wienberg J."/>
            <person name="Jostock T."/>
            <person name="Leonard M."/>
            <person name="Grillari J."/>
            <person name="Tauch A."/>
            <person name="Goesmann A."/>
            <person name="Helk B."/>
            <person name="Mott J.E."/>
            <person name="Puhler A."/>
            <person name="Borth N."/>
        </authorList>
    </citation>
    <scope>NUCLEOTIDE SEQUENCE [LARGE SCALE GENOMIC DNA]</scope>
    <source>
        <strain evidence="2">17A/GY</strain>
    </source>
</reference>
<organism evidence="1 2">
    <name type="scientific">Cricetulus griseus</name>
    <name type="common">Chinese hamster</name>
    <name type="synonym">Cricetulus barabensis griseus</name>
    <dbReference type="NCBI Taxonomy" id="10029"/>
    <lineage>
        <taxon>Eukaryota</taxon>
        <taxon>Metazoa</taxon>
        <taxon>Chordata</taxon>
        <taxon>Craniata</taxon>
        <taxon>Vertebrata</taxon>
        <taxon>Euteleostomi</taxon>
        <taxon>Mammalia</taxon>
        <taxon>Eutheria</taxon>
        <taxon>Euarchontoglires</taxon>
        <taxon>Glires</taxon>
        <taxon>Rodentia</taxon>
        <taxon>Myomorpha</taxon>
        <taxon>Muroidea</taxon>
        <taxon>Cricetidae</taxon>
        <taxon>Cricetinae</taxon>
        <taxon>Cricetulus</taxon>
    </lineage>
</organism>
<dbReference type="PANTHER" id="PTHR46071:SF1">
    <property type="entry name" value="ANKYRIN REPEAT AND BTB_POZ DOMAIN-CONTAINING PROTEIN 3"/>
    <property type="match status" value="1"/>
</dbReference>
<evidence type="ECO:0000313" key="2">
    <source>
        <dbReference type="Proteomes" id="UP000030759"/>
    </source>
</evidence>
<name>A0A061ILV2_CRIGR</name>
<gene>
    <name evidence="1" type="ORF">H671_1g2840</name>
</gene>
<sequence length="90" mass="10622">MHHLQPLNSKHHGNGTPLHHKQGALYWEPEALYTLCYFMHCPQMEWENPNVEPSKVNLQVERQIFVRFIIKLSVFQTVVVCSNILVLRQE</sequence>
<protein>
    <submittedName>
        <fullName evidence="1">Ankyrin repeat and BTB/POZ domain-containing protein 2</fullName>
    </submittedName>
</protein>
<evidence type="ECO:0000313" key="1">
    <source>
        <dbReference type="EMBL" id="ERE88722.1"/>
    </source>
</evidence>
<dbReference type="AlphaFoldDB" id="A0A061ILV2"/>
<dbReference type="EMBL" id="KE665483">
    <property type="protein sequence ID" value="ERE88722.1"/>
    <property type="molecule type" value="Genomic_DNA"/>
</dbReference>
<dbReference type="InterPro" id="IPR052089">
    <property type="entry name" value="Ankyrin-BTB/POZ_domain"/>
</dbReference>
<proteinExistence type="predicted"/>
<dbReference type="Proteomes" id="UP000030759">
    <property type="component" value="Unassembled WGS sequence"/>
</dbReference>
<accession>A0A061ILV2</accession>
<dbReference type="PANTHER" id="PTHR46071">
    <property type="entry name" value="ANKYRIN REPEAT AND BTB/POZ DOMAIN-CONTAINING"/>
    <property type="match status" value="1"/>
</dbReference>